<organism evidence="1 2">
    <name type="scientific">Pseudoflavonifractor hominis</name>
    <dbReference type="NCBI Taxonomy" id="2763059"/>
    <lineage>
        <taxon>Bacteria</taxon>
        <taxon>Bacillati</taxon>
        <taxon>Bacillota</taxon>
        <taxon>Clostridia</taxon>
        <taxon>Eubacteriales</taxon>
        <taxon>Oscillospiraceae</taxon>
        <taxon>Pseudoflavonifractor</taxon>
    </lineage>
</organism>
<dbReference type="EMBL" id="JACOPR010000003">
    <property type="protein sequence ID" value="MBC5730692.1"/>
    <property type="molecule type" value="Genomic_DNA"/>
</dbReference>
<evidence type="ECO:0000313" key="2">
    <source>
        <dbReference type="Proteomes" id="UP000660021"/>
    </source>
</evidence>
<protein>
    <submittedName>
        <fullName evidence="1">DUF2313 domain-containing protein</fullName>
    </submittedName>
</protein>
<proteinExistence type="predicted"/>
<comment type="caution">
    <text evidence="1">The sequence shown here is derived from an EMBL/GenBank/DDBJ whole genome shotgun (WGS) entry which is preliminary data.</text>
</comment>
<sequence>MSCARYLKEMLAPLRVYRLEGTLNGAELESIGMALDGPAGALEELEREMLLTTAESWGLDQIESLLRRRPVAQTSQDRREALAALLRIGGDSFTLAAINDNLRGCGVNAVVSETDTPGTVEVRFPDVPGIPDGFDEIREILEDILPCHLLIRYVYWYITWKMLEERFSCWGEIEAMGLSWGELEKLVKEEI</sequence>
<gene>
    <name evidence="1" type="ORF">H8S34_07565</name>
</gene>
<dbReference type="RefSeq" id="WP_101691620.1">
    <property type="nucleotide sequence ID" value="NZ_JACOPR010000003.1"/>
</dbReference>
<accession>A0ABR7HT60</accession>
<dbReference type="Proteomes" id="UP000660021">
    <property type="component" value="Unassembled WGS sequence"/>
</dbReference>
<name>A0ABR7HT60_9FIRM</name>
<evidence type="ECO:0000313" key="1">
    <source>
        <dbReference type="EMBL" id="MBC5730692.1"/>
    </source>
</evidence>
<keyword evidence="2" id="KW-1185">Reference proteome</keyword>
<reference evidence="1 2" key="1">
    <citation type="submission" date="2020-08" db="EMBL/GenBank/DDBJ databases">
        <title>Genome public.</title>
        <authorList>
            <person name="Liu C."/>
            <person name="Sun Q."/>
        </authorList>
    </citation>
    <scope>NUCLEOTIDE SEQUENCE [LARGE SCALE GENOMIC DNA]</scope>
    <source>
        <strain evidence="1 2">New-38</strain>
    </source>
</reference>